<dbReference type="InterPro" id="IPR013106">
    <property type="entry name" value="Ig_V-set"/>
</dbReference>
<dbReference type="GO" id="GO:0009897">
    <property type="term" value="C:external side of plasma membrane"/>
    <property type="evidence" value="ECO:0007669"/>
    <property type="project" value="TreeGrafter"/>
</dbReference>
<reference evidence="9" key="2">
    <citation type="submission" date="2025-08" db="UniProtKB">
        <authorList>
            <consortium name="Ensembl"/>
        </authorList>
    </citation>
    <scope>IDENTIFICATION</scope>
</reference>
<dbReference type="SMART" id="SM00408">
    <property type="entry name" value="IGc2"/>
    <property type="match status" value="2"/>
</dbReference>
<feature type="signal peptide" evidence="7">
    <location>
        <begin position="1"/>
        <end position="20"/>
    </location>
</feature>
<dbReference type="FunFam" id="2.60.40.10:FF:000142">
    <property type="entry name" value="V-set domain-containing T-cell activation inhibitor 1"/>
    <property type="match status" value="1"/>
</dbReference>
<keyword evidence="3" id="KW-0472">Membrane</keyword>
<keyword evidence="10" id="KW-1185">Reference proteome</keyword>
<dbReference type="InterPro" id="IPR003598">
    <property type="entry name" value="Ig_sub2"/>
</dbReference>
<keyword evidence="4" id="KW-1015">Disulfide bond</keyword>
<evidence type="ECO:0000256" key="3">
    <source>
        <dbReference type="ARBA" id="ARBA00023136"/>
    </source>
</evidence>
<keyword evidence="6" id="KW-0393">Immunoglobulin domain</keyword>
<evidence type="ECO:0000256" key="5">
    <source>
        <dbReference type="ARBA" id="ARBA00023180"/>
    </source>
</evidence>
<dbReference type="GO" id="GO:1903037">
    <property type="term" value="P:regulation of leukocyte cell-cell adhesion"/>
    <property type="evidence" value="ECO:0007669"/>
    <property type="project" value="UniProtKB-ARBA"/>
</dbReference>
<reference evidence="9" key="1">
    <citation type="submission" date="2019-06" db="EMBL/GenBank/DDBJ databases">
        <authorList>
            <consortium name="Wellcome Sanger Institute Data Sharing"/>
        </authorList>
    </citation>
    <scope>NUCLEOTIDE SEQUENCE [LARGE SCALE GENOMIC DNA]</scope>
</reference>
<feature type="chain" id="PRO_5025336886" description="Ig-like domain-containing protein" evidence="7">
    <location>
        <begin position="21"/>
        <end position="269"/>
    </location>
</feature>
<dbReference type="Pfam" id="PF07686">
    <property type="entry name" value="V-set"/>
    <property type="match status" value="2"/>
</dbReference>
<dbReference type="PANTHER" id="PTHR24100">
    <property type="entry name" value="BUTYROPHILIN"/>
    <property type="match status" value="1"/>
</dbReference>
<comment type="subcellular location">
    <subcellularLocation>
        <location evidence="1">Membrane</location>
    </subcellularLocation>
</comment>
<evidence type="ECO:0000259" key="8">
    <source>
        <dbReference type="PROSITE" id="PS50835"/>
    </source>
</evidence>
<dbReference type="InterPro" id="IPR007110">
    <property type="entry name" value="Ig-like_dom"/>
</dbReference>
<dbReference type="SMART" id="SM00409">
    <property type="entry name" value="IG"/>
    <property type="match status" value="2"/>
</dbReference>
<feature type="domain" description="Ig-like" evidence="8">
    <location>
        <begin position="23"/>
        <end position="105"/>
    </location>
</feature>
<dbReference type="PROSITE" id="PS50835">
    <property type="entry name" value="IG_LIKE"/>
    <property type="match status" value="2"/>
</dbReference>
<dbReference type="GO" id="GO:0050863">
    <property type="term" value="P:regulation of T cell activation"/>
    <property type="evidence" value="ECO:0007669"/>
    <property type="project" value="UniProtKB-ARBA"/>
</dbReference>
<evidence type="ECO:0000256" key="7">
    <source>
        <dbReference type="SAM" id="SignalP"/>
    </source>
</evidence>
<evidence type="ECO:0000313" key="10">
    <source>
        <dbReference type="Proteomes" id="UP000472263"/>
    </source>
</evidence>
<dbReference type="GeneTree" id="ENSGT01050000244843"/>
<name>A0A667YUF1_9TELE</name>
<dbReference type="InterPro" id="IPR036179">
    <property type="entry name" value="Ig-like_dom_sf"/>
</dbReference>
<dbReference type="InterPro" id="IPR003599">
    <property type="entry name" value="Ig_sub"/>
</dbReference>
<dbReference type="GO" id="GO:0001817">
    <property type="term" value="P:regulation of cytokine production"/>
    <property type="evidence" value="ECO:0007669"/>
    <property type="project" value="TreeGrafter"/>
</dbReference>
<keyword evidence="2 7" id="KW-0732">Signal</keyword>
<evidence type="ECO:0000256" key="1">
    <source>
        <dbReference type="ARBA" id="ARBA00004370"/>
    </source>
</evidence>
<dbReference type="InterPro" id="IPR050504">
    <property type="entry name" value="IgSF_BTN/MOG"/>
</dbReference>
<dbReference type="SMART" id="SM00406">
    <property type="entry name" value="IGv"/>
    <property type="match status" value="2"/>
</dbReference>
<dbReference type="GO" id="GO:0050852">
    <property type="term" value="P:T cell receptor signaling pathway"/>
    <property type="evidence" value="ECO:0007669"/>
    <property type="project" value="TreeGrafter"/>
</dbReference>
<organism evidence="9 10">
    <name type="scientific">Myripristis murdjan</name>
    <name type="common">pinecone soldierfish</name>
    <dbReference type="NCBI Taxonomy" id="586833"/>
    <lineage>
        <taxon>Eukaryota</taxon>
        <taxon>Metazoa</taxon>
        <taxon>Chordata</taxon>
        <taxon>Craniata</taxon>
        <taxon>Vertebrata</taxon>
        <taxon>Euteleostomi</taxon>
        <taxon>Actinopterygii</taxon>
        <taxon>Neopterygii</taxon>
        <taxon>Teleostei</taxon>
        <taxon>Neoteleostei</taxon>
        <taxon>Acanthomorphata</taxon>
        <taxon>Holocentriformes</taxon>
        <taxon>Holocentridae</taxon>
        <taxon>Myripristis</taxon>
    </lineage>
</organism>
<proteinExistence type="predicted"/>
<dbReference type="GO" id="GO:0005102">
    <property type="term" value="F:signaling receptor binding"/>
    <property type="evidence" value="ECO:0007669"/>
    <property type="project" value="TreeGrafter"/>
</dbReference>
<reference evidence="9" key="3">
    <citation type="submission" date="2025-09" db="UniProtKB">
        <authorList>
            <consortium name="Ensembl"/>
        </authorList>
    </citation>
    <scope>IDENTIFICATION</scope>
</reference>
<keyword evidence="5" id="KW-0325">Glycoprotein</keyword>
<dbReference type="Gene3D" id="2.60.40.10">
    <property type="entry name" value="Immunoglobulins"/>
    <property type="match status" value="2"/>
</dbReference>
<evidence type="ECO:0000313" key="9">
    <source>
        <dbReference type="Ensembl" id="ENSMMDP00005034230.1"/>
    </source>
</evidence>
<accession>A0A667YUF1</accession>
<dbReference type="AlphaFoldDB" id="A0A667YUF1"/>
<dbReference type="SUPFAM" id="SSF48726">
    <property type="entry name" value="Immunoglobulin"/>
    <property type="match status" value="2"/>
</dbReference>
<sequence length="269" mass="30680">MGMMMMMISWVIGSPQPIVALAGDDVILPCHLEPAISDFSDTVEWTREDLDPPYLHVHQSGRLLVQLQNPLYKYRTILFVDELKNGNVSLKLFTVTISDEGRYLCFIPSMRRGDFIQLNVGESRGLVSQTTTSYITLFGDDVILPCRLEPAIRDFSDMVEWIREDIDPPHGQDDHDLQQPQYTNRTILSHEDLIKGNLSLKLLHVQLSDQGNYTCSVVKLSEKEKITRGHVILIGKHCKSIRGRSGLIKQENQSFVYLLVFMACKTDTW</sequence>
<evidence type="ECO:0000256" key="2">
    <source>
        <dbReference type="ARBA" id="ARBA00022729"/>
    </source>
</evidence>
<dbReference type="Proteomes" id="UP000472263">
    <property type="component" value="Chromosome 18"/>
</dbReference>
<protein>
    <recommendedName>
        <fullName evidence="8">Ig-like domain-containing protein</fullName>
    </recommendedName>
</protein>
<evidence type="ECO:0000256" key="4">
    <source>
        <dbReference type="ARBA" id="ARBA00023157"/>
    </source>
</evidence>
<dbReference type="Ensembl" id="ENSMMDT00005034985.1">
    <property type="protein sequence ID" value="ENSMMDP00005034230.1"/>
    <property type="gene ID" value="ENSMMDG00005016111.1"/>
</dbReference>
<evidence type="ECO:0000256" key="6">
    <source>
        <dbReference type="ARBA" id="ARBA00023319"/>
    </source>
</evidence>
<dbReference type="InterPro" id="IPR013783">
    <property type="entry name" value="Ig-like_fold"/>
</dbReference>
<dbReference type="PANTHER" id="PTHR24100:SF151">
    <property type="entry name" value="ICOS LIGAND"/>
    <property type="match status" value="1"/>
</dbReference>
<feature type="domain" description="Ig-like" evidence="8">
    <location>
        <begin position="139"/>
        <end position="227"/>
    </location>
</feature>